<evidence type="ECO:0000313" key="1">
    <source>
        <dbReference type="EMBL" id="MBX39113.1"/>
    </source>
</evidence>
<reference evidence="1" key="1">
    <citation type="submission" date="2018-02" db="EMBL/GenBank/DDBJ databases">
        <title>Rhizophora mucronata_Transcriptome.</title>
        <authorList>
            <person name="Meera S.P."/>
            <person name="Sreeshan A."/>
            <person name="Augustine A."/>
        </authorList>
    </citation>
    <scope>NUCLEOTIDE SEQUENCE</scope>
    <source>
        <tissue evidence="1">Leaf</tissue>
    </source>
</reference>
<proteinExistence type="predicted"/>
<name>A0A2P2N9F4_RHIMU</name>
<protein>
    <submittedName>
        <fullName evidence="1">Uncharacterized protein</fullName>
    </submittedName>
</protein>
<sequence length="13" mass="1721">MLYQKFYTRTLTR</sequence>
<organism evidence="1">
    <name type="scientific">Rhizophora mucronata</name>
    <name type="common">Asiatic mangrove</name>
    <dbReference type="NCBI Taxonomy" id="61149"/>
    <lineage>
        <taxon>Eukaryota</taxon>
        <taxon>Viridiplantae</taxon>
        <taxon>Streptophyta</taxon>
        <taxon>Embryophyta</taxon>
        <taxon>Tracheophyta</taxon>
        <taxon>Spermatophyta</taxon>
        <taxon>Magnoliopsida</taxon>
        <taxon>eudicotyledons</taxon>
        <taxon>Gunneridae</taxon>
        <taxon>Pentapetalae</taxon>
        <taxon>rosids</taxon>
        <taxon>fabids</taxon>
        <taxon>Malpighiales</taxon>
        <taxon>Rhizophoraceae</taxon>
        <taxon>Rhizophora</taxon>
    </lineage>
</organism>
<accession>A0A2P2N9F4</accession>
<dbReference type="EMBL" id="GGEC01058629">
    <property type="protein sequence ID" value="MBX39113.1"/>
    <property type="molecule type" value="Transcribed_RNA"/>
</dbReference>